<feature type="compositionally biased region" description="Basic and acidic residues" evidence="1">
    <location>
        <begin position="74"/>
        <end position="95"/>
    </location>
</feature>
<protein>
    <submittedName>
        <fullName evidence="2">General stress protein</fullName>
    </submittedName>
</protein>
<dbReference type="STRING" id="170573.GCA_001076995_00285"/>
<organism evidence="2 3">
    <name type="scientific">Staphylococcus pettenkoferi</name>
    <dbReference type="NCBI Taxonomy" id="170573"/>
    <lineage>
        <taxon>Bacteria</taxon>
        <taxon>Bacillati</taxon>
        <taxon>Bacillota</taxon>
        <taxon>Bacilli</taxon>
        <taxon>Bacillales</taxon>
        <taxon>Staphylococcaceae</taxon>
        <taxon>Staphylococcus</taxon>
    </lineage>
</organism>
<dbReference type="EMBL" id="PNGG01000004">
    <property type="protein sequence ID" value="PMC18518.1"/>
    <property type="molecule type" value="Genomic_DNA"/>
</dbReference>
<dbReference type="Proteomes" id="UP000235748">
    <property type="component" value="Unassembled WGS sequence"/>
</dbReference>
<reference evidence="2 3" key="1">
    <citation type="submission" date="2017-09" db="EMBL/GenBank/DDBJ databases">
        <title>Bacterial strain isolated from the female urinary microbiota.</title>
        <authorList>
            <person name="Thomas-White K."/>
            <person name="Kumar N."/>
            <person name="Forster S."/>
            <person name="Putonti C."/>
            <person name="Lawley T."/>
            <person name="Wolfe A.J."/>
        </authorList>
    </citation>
    <scope>NUCLEOTIDE SEQUENCE [LARGE SCALE GENOMIC DNA]</scope>
    <source>
        <strain evidence="2 3">UMB0834</strain>
    </source>
</reference>
<dbReference type="PANTHER" id="PTHR36569:SF5">
    <property type="entry name" value="CONIDIATION-SPECIFIC PROTEIN 10 (EUROFUNG)"/>
    <property type="match status" value="1"/>
</dbReference>
<name>A0A2N6QG17_9STAP</name>
<dbReference type="AlphaFoldDB" id="A0A2N6QG17"/>
<sequence length="95" mass="10122">MAENNMSYEEAGKKGGEQTAENHSKEFYQDIGEKGGDHANGKATKAEAGQKGGMHASGKMTNEEAGQKGGEQTAENHDKEFYQDIGEKGGDNANQ</sequence>
<dbReference type="PANTHER" id="PTHR36569">
    <property type="match status" value="1"/>
</dbReference>
<feature type="region of interest" description="Disordered" evidence="1">
    <location>
        <begin position="1"/>
        <end position="95"/>
    </location>
</feature>
<dbReference type="RefSeq" id="WP_070502756.1">
    <property type="nucleotide sequence ID" value="NZ_JALCYA010000008.1"/>
</dbReference>
<evidence type="ECO:0000313" key="2">
    <source>
        <dbReference type="EMBL" id="PMC18518.1"/>
    </source>
</evidence>
<dbReference type="InterPro" id="IPR052590">
    <property type="entry name" value="Stress/Virulence-Domain"/>
</dbReference>
<comment type="caution">
    <text evidence="2">The sequence shown here is derived from an EMBL/GenBank/DDBJ whole genome shotgun (WGS) entry which is preliminary data.</text>
</comment>
<feature type="compositionally biased region" description="Basic and acidic residues" evidence="1">
    <location>
        <begin position="10"/>
        <end position="40"/>
    </location>
</feature>
<evidence type="ECO:0000256" key="1">
    <source>
        <dbReference type="SAM" id="MobiDB-lite"/>
    </source>
</evidence>
<accession>A0A2N6QG17</accession>
<proteinExistence type="predicted"/>
<gene>
    <name evidence="2" type="ORF">CJ235_08805</name>
</gene>
<evidence type="ECO:0000313" key="3">
    <source>
        <dbReference type="Proteomes" id="UP000235748"/>
    </source>
</evidence>